<dbReference type="EMBL" id="QXJC01000003">
    <property type="protein sequence ID" value="RID98847.1"/>
    <property type="molecule type" value="Genomic_DNA"/>
</dbReference>
<proteinExistence type="predicted"/>
<evidence type="ECO:0000313" key="2">
    <source>
        <dbReference type="Proteomes" id="UP000266302"/>
    </source>
</evidence>
<keyword evidence="2" id="KW-1185">Reference proteome</keyword>
<sequence>MVLIAVLWIVAALSIAVTGLTRSVRQEAALLGVARSNLQATALGEAAIALALQQMVAAGKPAGEWREAPVQFQGQTIGVSVAPLTGLIDINTAPPALLAKLYMVAGGLPPAAAETLAQATVAARERRDARGVPARFEAPEDLLQVPGFGYDLYARLAGLITADLRGSGRVNPLAAPPGVLAVLANGSQGVVDQIAGARRTGGEGIDMTALDGNFVQQTAGRQLRMVARVPNADGSAVEVLRDVDLTPDRRSGAPWQIFHASERAVPAPTNP</sequence>
<dbReference type="InterPro" id="IPR010994">
    <property type="entry name" value="RuvA_2-like"/>
</dbReference>
<dbReference type="Proteomes" id="UP000266302">
    <property type="component" value="Unassembled WGS sequence"/>
</dbReference>
<accession>A0A398CD44</accession>
<dbReference type="OrthoDB" id="9180919at2"/>
<comment type="caution">
    <text evidence="1">The sequence shown here is derived from an EMBL/GenBank/DDBJ whole genome shotgun (WGS) entry which is preliminary data.</text>
</comment>
<gene>
    <name evidence="1" type="ORF">D3F03_10495</name>
</gene>
<protein>
    <submittedName>
        <fullName evidence="1">General secretion pathway protein GspK</fullName>
    </submittedName>
</protein>
<evidence type="ECO:0000313" key="1">
    <source>
        <dbReference type="EMBL" id="RID98847.1"/>
    </source>
</evidence>
<dbReference type="SUPFAM" id="SSF47781">
    <property type="entry name" value="RuvA domain 2-like"/>
    <property type="match status" value="1"/>
</dbReference>
<organism evidence="1 2">
    <name type="scientific">Simplicispira hankyongi</name>
    <dbReference type="NCBI Taxonomy" id="2315688"/>
    <lineage>
        <taxon>Bacteria</taxon>
        <taxon>Pseudomonadati</taxon>
        <taxon>Pseudomonadota</taxon>
        <taxon>Betaproteobacteria</taxon>
        <taxon>Burkholderiales</taxon>
        <taxon>Comamonadaceae</taxon>
        <taxon>Simplicispira</taxon>
    </lineage>
</organism>
<dbReference type="AlphaFoldDB" id="A0A398CD44"/>
<name>A0A398CD44_9BURK</name>
<reference evidence="1 2" key="1">
    <citation type="submission" date="2018-09" db="EMBL/GenBank/DDBJ databases">
        <title>Draft genome of Simplicispira sp. NY-02.</title>
        <authorList>
            <person name="Im W.T."/>
        </authorList>
    </citation>
    <scope>NUCLEOTIDE SEQUENCE [LARGE SCALE GENOMIC DNA]</scope>
    <source>
        <strain evidence="1 2">NY-02</strain>
    </source>
</reference>
<dbReference type="RefSeq" id="WP_119109507.1">
    <property type="nucleotide sequence ID" value="NZ_QXJC01000003.1"/>
</dbReference>